<keyword evidence="2" id="KW-1185">Reference proteome</keyword>
<reference evidence="2" key="1">
    <citation type="submission" date="2015-01" db="EMBL/GenBank/DDBJ databases">
        <authorList>
            <person name="Aksoy S."/>
            <person name="Warren W."/>
            <person name="Wilson R.K."/>
        </authorList>
    </citation>
    <scope>NUCLEOTIDE SEQUENCE [LARGE SCALE GENOMIC DNA]</scope>
    <source>
        <strain evidence="2">IAEA</strain>
    </source>
</reference>
<protein>
    <submittedName>
        <fullName evidence="1">Uncharacterized protein</fullName>
    </submittedName>
</protein>
<dbReference type="Proteomes" id="UP000092460">
    <property type="component" value="Unassembled WGS sequence"/>
</dbReference>
<accession>A0A1B0BTL1</accession>
<evidence type="ECO:0000313" key="1">
    <source>
        <dbReference type="EnsemblMetazoa" id="GPPI040119-PA"/>
    </source>
</evidence>
<organism evidence="1 2">
    <name type="scientific">Glossina palpalis gambiensis</name>
    <dbReference type="NCBI Taxonomy" id="67801"/>
    <lineage>
        <taxon>Eukaryota</taxon>
        <taxon>Metazoa</taxon>
        <taxon>Ecdysozoa</taxon>
        <taxon>Arthropoda</taxon>
        <taxon>Hexapoda</taxon>
        <taxon>Insecta</taxon>
        <taxon>Pterygota</taxon>
        <taxon>Neoptera</taxon>
        <taxon>Endopterygota</taxon>
        <taxon>Diptera</taxon>
        <taxon>Brachycera</taxon>
        <taxon>Muscomorpha</taxon>
        <taxon>Hippoboscoidea</taxon>
        <taxon>Glossinidae</taxon>
        <taxon>Glossina</taxon>
    </lineage>
</organism>
<evidence type="ECO:0000313" key="2">
    <source>
        <dbReference type="Proteomes" id="UP000092460"/>
    </source>
</evidence>
<dbReference type="VEuPathDB" id="VectorBase:GPPI040119"/>
<name>A0A1B0BTL1_9MUSC</name>
<dbReference type="AlphaFoldDB" id="A0A1B0BTL1"/>
<sequence length="257" mass="28745">MNRMEPRDSRKIEVPEKLEEISEYEAKKYKGNQDYERHTGNKACVKGLKRTKTSNLSLRKTGKRIVGYANADQAGCINSSRSCMGSLSLPEIDGYKSNKNDDDYSSTSIYLSQLPKRSTSISNGYAVSYLTDINSISKTKSHPEGMDKINYKKADLNLKSAVKTRTLVKESIAKNSRTTSLDMEKDILGGISFFKDGSNLESGKKFEIISEYPSNETASERPNILRYSTDPFSAEERVALQNNMTHCKGGVNFQISI</sequence>
<dbReference type="EMBL" id="JXJN01020219">
    <property type="status" value="NOT_ANNOTATED_CDS"/>
    <property type="molecule type" value="Genomic_DNA"/>
</dbReference>
<reference evidence="1" key="2">
    <citation type="submission" date="2020-05" db="UniProtKB">
        <authorList>
            <consortium name="EnsemblMetazoa"/>
        </authorList>
    </citation>
    <scope>IDENTIFICATION</scope>
    <source>
        <strain evidence="1">IAEA</strain>
    </source>
</reference>
<proteinExistence type="predicted"/>
<dbReference type="EnsemblMetazoa" id="GPPI040119-RA">
    <property type="protein sequence ID" value="GPPI040119-PA"/>
    <property type="gene ID" value="GPPI040119"/>
</dbReference>